<name>A0A7X5ZPF3_9PSEU</name>
<dbReference type="Pfam" id="PF00756">
    <property type="entry name" value="Esterase"/>
    <property type="match status" value="1"/>
</dbReference>
<dbReference type="PANTHER" id="PTHR48098:SF1">
    <property type="entry name" value="DIACYLGLYCEROL ACYLTRANSFERASE_MYCOLYLTRANSFERASE AG85A"/>
    <property type="match status" value="1"/>
</dbReference>
<evidence type="ECO:0000256" key="1">
    <source>
        <dbReference type="SAM" id="SignalP"/>
    </source>
</evidence>
<dbReference type="AlphaFoldDB" id="A0A7X5ZPF3"/>
<proteinExistence type="predicted"/>
<evidence type="ECO:0000313" key="3">
    <source>
        <dbReference type="Proteomes" id="UP000545493"/>
    </source>
</evidence>
<keyword evidence="3" id="KW-1185">Reference proteome</keyword>
<dbReference type="SUPFAM" id="SSF53474">
    <property type="entry name" value="alpha/beta-Hydrolases"/>
    <property type="match status" value="1"/>
</dbReference>
<dbReference type="PANTHER" id="PTHR48098">
    <property type="entry name" value="ENTEROCHELIN ESTERASE-RELATED"/>
    <property type="match status" value="1"/>
</dbReference>
<dbReference type="Gene3D" id="3.40.50.1820">
    <property type="entry name" value="alpha/beta hydrolase"/>
    <property type="match status" value="1"/>
</dbReference>
<dbReference type="InterPro" id="IPR000801">
    <property type="entry name" value="Esterase-like"/>
</dbReference>
<keyword evidence="1" id="KW-0732">Signal</keyword>
<reference evidence="2 3" key="1">
    <citation type="submission" date="2020-03" db="EMBL/GenBank/DDBJ databases">
        <title>Sequencing the genomes of 1000 actinobacteria strains.</title>
        <authorList>
            <person name="Klenk H.-P."/>
        </authorList>
    </citation>
    <scope>NUCLEOTIDE SEQUENCE [LARGE SCALE GENOMIC DNA]</scope>
    <source>
        <strain evidence="2 3">DSM 45685</strain>
    </source>
</reference>
<dbReference type="GO" id="GO:0016747">
    <property type="term" value="F:acyltransferase activity, transferring groups other than amino-acyl groups"/>
    <property type="evidence" value="ECO:0007669"/>
    <property type="project" value="TreeGrafter"/>
</dbReference>
<dbReference type="InterPro" id="IPR050583">
    <property type="entry name" value="Mycobacterial_A85_antigen"/>
</dbReference>
<accession>A0A7X5ZPF3</accession>
<comment type="caution">
    <text evidence="2">The sequence shown here is derived from an EMBL/GenBank/DDBJ whole genome shotgun (WGS) entry which is preliminary data.</text>
</comment>
<feature type="signal peptide" evidence="1">
    <location>
        <begin position="1"/>
        <end position="32"/>
    </location>
</feature>
<protein>
    <submittedName>
        <fullName evidence="2">S-formylglutathione hydrolase FrmB</fullName>
    </submittedName>
</protein>
<gene>
    <name evidence="2" type="ORF">FHU38_000765</name>
</gene>
<dbReference type="RefSeq" id="WP_167166528.1">
    <property type="nucleotide sequence ID" value="NZ_JAAOYM010000001.1"/>
</dbReference>
<keyword evidence="2" id="KW-0378">Hydrolase</keyword>
<feature type="chain" id="PRO_5039568556" evidence="1">
    <location>
        <begin position="33"/>
        <end position="363"/>
    </location>
</feature>
<evidence type="ECO:0000313" key="2">
    <source>
        <dbReference type="EMBL" id="NIJ10421.1"/>
    </source>
</evidence>
<dbReference type="InterPro" id="IPR029058">
    <property type="entry name" value="AB_hydrolase_fold"/>
</dbReference>
<dbReference type="Proteomes" id="UP000545493">
    <property type="component" value="Unassembled WGS sequence"/>
</dbReference>
<dbReference type="EMBL" id="JAAOYM010000001">
    <property type="protein sequence ID" value="NIJ10421.1"/>
    <property type="molecule type" value="Genomic_DNA"/>
</dbReference>
<sequence length="363" mass="38900">MTKRRRTVVVLGFIFALVGLLGFTGATPAAHAGNAPPVFADGHGLTVVKQPWWVDGAERTFKFVVRTVEVPEYSTMAGQNSGEHVIMVTLPEGYDSSGATRYPVQYHLHGHPDYPDTALNQQMFEESTAGGVPLINVAPNGSGRGWYTNWVNPPAALGPQNWQNFHLDQVIPFVDANLRTIAARQGRAISGHSMGGFGAFHYAQSRPELFGYVGSFSGGLDLLNQAQRAAVVATTQLPGSGTPTVAPDAIFGVPVWPLDTVWNEKSPAQHVESLRGMGVAMYTGNGGNLADNPPQALTEHVARETNLVTRDNLVAAGIPHTFIDYGDGSTWAEGCNGKHAQPACLKADMNHFVGLLMKELAHP</sequence>
<organism evidence="2 3">
    <name type="scientific">Saccharomonospora amisosensis</name>
    <dbReference type="NCBI Taxonomy" id="1128677"/>
    <lineage>
        <taxon>Bacteria</taxon>
        <taxon>Bacillati</taxon>
        <taxon>Actinomycetota</taxon>
        <taxon>Actinomycetes</taxon>
        <taxon>Pseudonocardiales</taxon>
        <taxon>Pseudonocardiaceae</taxon>
        <taxon>Saccharomonospora</taxon>
    </lineage>
</organism>
<dbReference type="GO" id="GO:0016787">
    <property type="term" value="F:hydrolase activity"/>
    <property type="evidence" value="ECO:0007669"/>
    <property type="project" value="UniProtKB-KW"/>
</dbReference>